<dbReference type="InterPro" id="IPR015168">
    <property type="entry name" value="SsuA/THI5"/>
</dbReference>
<name>A0A7K3W692_9ACTN</name>
<sequence length="366" mass="38374">MSGATSTHGRPGGALRRRARLASAGLCVALVAACGSDDPAEEGGGDGSGAAAELQEITFLNVIPVGSISNSAELLADTMGFFEEQGLDVTFEETQGSAPAINTVIAEGALLTRVGDIETIDAIVTRDAPLLNIGSVEKGGGLLRFISSSRQPIETPEDLEGTTMGLPSIGGTSEKTLDLVLASADVPRDSVERQAVGLAPGVFELVLSGRIDGFVVSLDTALTLEKQQPEAVAFAPSDFIESGNQLYMTSRDQAADEAKADQLRRFTRAIEQAIAFMVEDEANGFTETIDSISSAYDVPSFADREVAAEALTFFVDAWTADGLDRVVETNPDTWQATYDELVDAGIVAAGEDPSDWITDEFAPDGS</sequence>
<evidence type="ECO:0000259" key="1">
    <source>
        <dbReference type="Pfam" id="PF09084"/>
    </source>
</evidence>
<proteinExistence type="predicted"/>
<gene>
    <name evidence="2" type="ORF">GCU56_18065</name>
</gene>
<dbReference type="Proteomes" id="UP000470246">
    <property type="component" value="Unassembled WGS sequence"/>
</dbReference>
<dbReference type="GO" id="GO:0009228">
    <property type="term" value="P:thiamine biosynthetic process"/>
    <property type="evidence" value="ECO:0007669"/>
    <property type="project" value="InterPro"/>
</dbReference>
<accession>A0A7K3W692</accession>
<comment type="caution">
    <text evidence="2">The sequence shown here is derived from an EMBL/GenBank/DDBJ whole genome shotgun (WGS) entry which is preliminary data.</text>
</comment>
<dbReference type="Gene3D" id="3.40.190.10">
    <property type="entry name" value="Periplasmic binding protein-like II"/>
    <property type="match status" value="2"/>
</dbReference>
<dbReference type="PANTHER" id="PTHR31528:SF15">
    <property type="entry name" value="RIBOFLAVIN-BINDING PROTEIN RIBY"/>
    <property type="match status" value="1"/>
</dbReference>
<protein>
    <submittedName>
        <fullName evidence="2">ABC transporter substrate-binding protein</fullName>
    </submittedName>
</protein>
<dbReference type="SUPFAM" id="SSF53850">
    <property type="entry name" value="Periplasmic binding protein-like II"/>
    <property type="match status" value="1"/>
</dbReference>
<organism evidence="2 3">
    <name type="scientific">Geodermatophilus sabuli</name>
    <dbReference type="NCBI Taxonomy" id="1564158"/>
    <lineage>
        <taxon>Bacteria</taxon>
        <taxon>Bacillati</taxon>
        <taxon>Actinomycetota</taxon>
        <taxon>Actinomycetes</taxon>
        <taxon>Geodermatophilales</taxon>
        <taxon>Geodermatophilaceae</taxon>
        <taxon>Geodermatophilus</taxon>
    </lineage>
</organism>
<feature type="domain" description="SsuA/THI5-like" evidence="1">
    <location>
        <begin position="74"/>
        <end position="280"/>
    </location>
</feature>
<evidence type="ECO:0000313" key="3">
    <source>
        <dbReference type="Proteomes" id="UP000470246"/>
    </source>
</evidence>
<keyword evidence="3" id="KW-1185">Reference proteome</keyword>
<reference evidence="2 3" key="1">
    <citation type="submission" date="2020-02" db="EMBL/GenBank/DDBJ databases">
        <title>Geodermatophilus sabuli CPCC 205279 I12A-02694.</title>
        <authorList>
            <person name="Jiang Z."/>
        </authorList>
    </citation>
    <scope>NUCLEOTIDE SEQUENCE [LARGE SCALE GENOMIC DNA]</scope>
    <source>
        <strain evidence="2 3">I12A-02694</strain>
    </source>
</reference>
<evidence type="ECO:0000313" key="2">
    <source>
        <dbReference type="EMBL" id="NEK59764.1"/>
    </source>
</evidence>
<dbReference type="InterPro" id="IPR027939">
    <property type="entry name" value="NMT1/THI5"/>
</dbReference>
<dbReference type="AlphaFoldDB" id="A0A7K3W692"/>
<dbReference type="Pfam" id="PF09084">
    <property type="entry name" value="NMT1"/>
    <property type="match status" value="1"/>
</dbReference>
<dbReference type="RefSeq" id="WP_163483134.1">
    <property type="nucleotide sequence ID" value="NZ_JAAGWF010000020.1"/>
</dbReference>
<dbReference type="EMBL" id="JAAGWF010000020">
    <property type="protein sequence ID" value="NEK59764.1"/>
    <property type="molecule type" value="Genomic_DNA"/>
</dbReference>
<dbReference type="PANTHER" id="PTHR31528">
    <property type="entry name" value="4-AMINO-5-HYDROXYMETHYL-2-METHYLPYRIMIDINE PHOSPHATE SYNTHASE THI11-RELATED"/>
    <property type="match status" value="1"/>
</dbReference>